<evidence type="ECO:0000313" key="2">
    <source>
        <dbReference type="Proteomes" id="UP000615446"/>
    </source>
</evidence>
<organism evidence="1 2">
    <name type="scientific">Rhizophagus clarus</name>
    <dbReference type="NCBI Taxonomy" id="94130"/>
    <lineage>
        <taxon>Eukaryota</taxon>
        <taxon>Fungi</taxon>
        <taxon>Fungi incertae sedis</taxon>
        <taxon>Mucoromycota</taxon>
        <taxon>Glomeromycotina</taxon>
        <taxon>Glomeromycetes</taxon>
        <taxon>Glomerales</taxon>
        <taxon>Glomeraceae</taxon>
        <taxon>Rhizophagus</taxon>
    </lineage>
</organism>
<gene>
    <name evidence="1" type="ORF">RCL2_001628300</name>
</gene>
<dbReference type="OrthoDB" id="2352568at2759"/>
<reference evidence="1" key="1">
    <citation type="submission" date="2019-10" db="EMBL/GenBank/DDBJ databases">
        <title>Conservation and host-specific expression of non-tandemly repeated heterogenous ribosome RNA gene in arbuscular mycorrhizal fungi.</title>
        <authorList>
            <person name="Maeda T."/>
            <person name="Kobayashi Y."/>
            <person name="Nakagawa T."/>
            <person name="Ezawa T."/>
            <person name="Yamaguchi K."/>
            <person name="Bino T."/>
            <person name="Nishimoto Y."/>
            <person name="Shigenobu S."/>
            <person name="Kawaguchi M."/>
        </authorList>
    </citation>
    <scope>NUCLEOTIDE SEQUENCE</scope>
    <source>
        <strain evidence="1">HR1</strain>
    </source>
</reference>
<accession>A0A8H3LQ86</accession>
<evidence type="ECO:0000313" key="1">
    <source>
        <dbReference type="EMBL" id="GES89384.1"/>
    </source>
</evidence>
<dbReference type="Proteomes" id="UP000615446">
    <property type="component" value="Unassembled WGS sequence"/>
</dbReference>
<dbReference type="PANTHER" id="PTHR47266">
    <property type="entry name" value="ENDONUCLEASE-RELATED"/>
    <property type="match status" value="1"/>
</dbReference>
<name>A0A8H3LQ86_9GLOM</name>
<sequence length="253" mass="29470">MDLNTYYTLIQFLTTRSMPTHLNTQQRGSIKRKSRYFIVLDNHLYKKNKDNPNRPIRVAKESEIEDILYHMHSDPLAGHFSVDEMGKNRRTEPLHPIKVGQPFDRIGMDIVGPLPKTKNGNMYIVVATETKCHSTTRHEPFYLMYGRDAVLLIEFTVSTMQSKCAEENPQDDLLNRIHTLTGKKQKKQHDEDLHVMQYKIGNLVLLYQSQLRGKQKLQERWKGPYYVHEVLGNGAYKLHTIEGKILKVPVNLE</sequence>
<protein>
    <submittedName>
        <fullName evidence="1">Uncharacterized protein LOC112734161</fullName>
    </submittedName>
</protein>
<dbReference type="AlphaFoldDB" id="A0A8H3LQ86"/>
<comment type="caution">
    <text evidence="1">The sequence shown here is derived from an EMBL/GenBank/DDBJ whole genome shotgun (WGS) entry which is preliminary data.</text>
</comment>
<dbReference type="InterPro" id="IPR052160">
    <property type="entry name" value="Gypsy_RT_Integrase-like"/>
</dbReference>
<dbReference type="EMBL" id="BLAL01000185">
    <property type="protein sequence ID" value="GES89384.1"/>
    <property type="molecule type" value="Genomic_DNA"/>
</dbReference>
<proteinExistence type="predicted"/>